<dbReference type="InterPro" id="IPR024977">
    <property type="entry name" value="Apc4-like_WD40_dom"/>
</dbReference>
<protein>
    <submittedName>
        <fullName evidence="6">WD_REPEATS_REGION domain-containing protein</fullName>
    </submittedName>
</protein>
<dbReference type="InterPro" id="IPR051179">
    <property type="entry name" value="WD_repeat_multifunction"/>
</dbReference>
<dbReference type="PANTHER" id="PTHR19857">
    <property type="entry name" value="MITOCHONDRIAL DIVISION PROTEIN 1-RELATED"/>
    <property type="match status" value="1"/>
</dbReference>
<evidence type="ECO:0000313" key="4">
    <source>
        <dbReference type="EMBL" id="VDM47904.1"/>
    </source>
</evidence>
<dbReference type="SUPFAM" id="SSF117289">
    <property type="entry name" value="Nucleoporin domain"/>
    <property type="match status" value="1"/>
</dbReference>
<keyword evidence="5" id="KW-1185">Reference proteome</keyword>
<evidence type="ECO:0000256" key="1">
    <source>
        <dbReference type="ARBA" id="ARBA00022574"/>
    </source>
</evidence>
<keyword evidence="1" id="KW-0853">WD repeat</keyword>
<reference evidence="6" key="1">
    <citation type="submission" date="2016-06" db="UniProtKB">
        <authorList>
            <consortium name="WormBaseParasite"/>
        </authorList>
    </citation>
    <scope>IDENTIFICATION</scope>
</reference>
<reference evidence="4 5" key="2">
    <citation type="submission" date="2018-11" db="EMBL/GenBank/DDBJ databases">
        <authorList>
            <consortium name="Pathogen Informatics"/>
        </authorList>
    </citation>
    <scope>NUCLEOTIDE SEQUENCE [LARGE SCALE GENOMIC DNA]</scope>
</reference>
<dbReference type="InterPro" id="IPR015943">
    <property type="entry name" value="WD40/YVTN_repeat-like_dom_sf"/>
</dbReference>
<feature type="domain" description="Anaphase-promoting complex subunit 4-like WD40" evidence="3">
    <location>
        <begin position="139"/>
        <end position="225"/>
    </location>
</feature>
<name>A0A183V763_TOXCA</name>
<dbReference type="InterPro" id="IPR019775">
    <property type="entry name" value="WD40_repeat_CS"/>
</dbReference>
<dbReference type="InterPro" id="IPR001680">
    <property type="entry name" value="WD40_rpt"/>
</dbReference>
<dbReference type="PROSITE" id="PS00678">
    <property type="entry name" value="WD_REPEATS_1"/>
    <property type="match status" value="1"/>
</dbReference>
<dbReference type="PANTHER" id="PTHR19857:SF8">
    <property type="entry name" value="ANGIO-ASSOCIATED MIGRATORY CELL PROTEIN"/>
    <property type="match status" value="1"/>
</dbReference>
<dbReference type="AlphaFoldDB" id="A0A183V763"/>
<gene>
    <name evidence="4" type="ORF">TCNE_LOCUS16583</name>
</gene>
<dbReference type="Proteomes" id="UP000050794">
    <property type="component" value="Unassembled WGS sequence"/>
</dbReference>
<organism evidence="5 6">
    <name type="scientific">Toxocara canis</name>
    <name type="common">Canine roundworm</name>
    <dbReference type="NCBI Taxonomy" id="6265"/>
    <lineage>
        <taxon>Eukaryota</taxon>
        <taxon>Metazoa</taxon>
        <taxon>Ecdysozoa</taxon>
        <taxon>Nematoda</taxon>
        <taxon>Chromadorea</taxon>
        <taxon>Rhabditida</taxon>
        <taxon>Spirurina</taxon>
        <taxon>Ascaridomorpha</taxon>
        <taxon>Ascaridoidea</taxon>
        <taxon>Toxocaridae</taxon>
        <taxon>Toxocara</taxon>
    </lineage>
</organism>
<dbReference type="WBParaSite" id="TCNE_0001658401-mRNA-1">
    <property type="protein sequence ID" value="TCNE_0001658401-mRNA-1"/>
    <property type="gene ID" value="TCNE_0001658401"/>
</dbReference>
<sequence>MALGQIGNDDIFVHVRAFAVLLIRVTKSKKALSFEIANKWPTAHYGFCRTIASSSDLVMPCDNTKLKVVSANDDEKTIDFSSPDLKECGVLTCFCLFVPNLLVLGFEKGALAVFDMHESHCMQKEELFDEPVLACASHGDCVALSSVKSPFKILRLENKKLIEQHSISYPQSARGCESLCFSPCGKQLASGYWDGSVRIHSVRTGNVRVLVNLHSSLITYLCWASVHRKRLLFICSEDMRLSIWNLHKDP</sequence>
<keyword evidence="2" id="KW-0677">Repeat</keyword>
<evidence type="ECO:0000313" key="6">
    <source>
        <dbReference type="WBParaSite" id="TCNE_0001658401-mRNA-1"/>
    </source>
</evidence>
<evidence type="ECO:0000313" key="5">
    <source>
        <dbReference type="Proteomes" id="UP000050794"/>
    </source>
</evidence>
<dbReference type="EMBL" id="UYWY01023722">
    <property type="protein sequence ID" value="VDM47904.1"/>
    <property type="molecule type" value="Genomic_DNA"/>
</dbReference>
<evidence type="ECO:0000259" key="3">
    <source>
        <dbReference type="Pfam" id="PF12894"/>
    </source>
</evidence>
<accession>A0A183V763</accession>
<dbReference type="Gene3D" id="2.130.10.10">
    <property type="entry name" value="YVTN repeat-like/Quinoprotein amine dehydrogenase"/>
    <property type="match status" value="1"/>
</dbReference>
<evidence type="ECO:0000256" key="2">
    <source>
        <dbReference type="ARBA" id="ARBA00022737"/>
    </source>
</evidence>
<dbReference type="SMART" id="SM00320">
    <property type="entry name" value="WD40"/>
    <property type="match status" value="2"/>
</dbReference>
<dbReference type="Pfam" id="PF12894">
    <property type="entry name" value="ANAPC4_WD40"/>
    <property type="match status" value="1"/>
</dbReference>
<proteinExistence type="predicted"/>